<dbReference type="PROSITE" id="PS50262">
    <property type="entry name" value="G_PROTEIN_RECEP_F1_2"/>
    <property type="match status" value="1"/>
</dbReference>
<evidence type="ECO:0000313" key="10">
    <source>
        <dbReference type="EMBL" id="KAK7905136.1"/>
    </source>
</evidence>
<dbReference type="PANTHER" id="PTHR24237:SF37">
    <property type="entry name" value="COAGULATION FACTOR II (THROMBIN) RECEPTOR-LIKE 2-RELATED"/>
    <property type="match status" value="1"/>
</dbReference>
<dbReference type="Gene3D" id="1.20.1070.10">
    <property type="entry name" value="Rhodopsin 7-helix transmembrane proteins"/>
    <property type="match status" value="2"/>
</dbReference>
<name>A0AAW0NW87_9GOBI</name>
<accession>A0AAW0NW87</accession>
<dbReference type="GO" id="GO:0004930">
    <property type="term" value="F:G protein-coupled receptor activity"/>
    <property type="evidence" value="ECO:0007669"/>
    <property type="project" value="UniProtKB-KW"/>
</dbReference>
<dbReference type="Proteomes" id="UP001460270">
    <property type="component" value="Unassembled WGS sequence"/>
</dbReference>
<comment type="subcellular location">
    <subcellularLocation>
        <location evidence="1">Membrane</location>
        <topology evidence="1">Multi-pass membrane protein</topology>
    </subcellularLocation>
</comment>
<keyword evidence="4" id="KW-0297">G-protein coupled receptor</keyword>
<evidence type="ECO:0000313" key="11">
    <source>
        <dbReference type="Proteomes" id="UP001460270"/>
    </source>
</evidence>
<gene>
    <name evidence="10" type="ORF">WMY93_017743</name>
</gene>
<protein>
    <recommendedName>
        <fullName evidence="9">G-protein coupled receptors family 1 profile domain-containing protein</fullName>
    </recommendedName>
</protein>
<dbReference type="Pfam" id="PF00001">
    <property type="entry name" value="7tm_1"/>
    <property type="match status" value="1"/>
</dbReference>
<keyword evidence="3 8" id="KW-1133">Transmembrane helix</keyword>
<dbReference type="InterPro" id="IPR047160">
    <property type="entry name" value="GP183-like"/>
</dbReference>
<evidence type="ECO:0000256" key="8">
    <source>
        <dbReference type="SAM" id="Phobius"/>
    </source>
</evidence>
<dbReference type="SUPFAM" id="SSF81321">
    <property type="entry name" value="Family A G protein-coupled receptor-like"/>
    <property type="match status" value="1"/>
</dbReference>
<evidence type="ECO:0000256" key="6">
    <source>
        <dbReference type="ARBA" id="ARBA00023170"/>
    </source>
</evidence>
<keyword evidence="11" id="KW-1185">Reference proteome</keyword>
<dbReference type="GO" id="GO:0008142">
    <property type="term" value="F:oxysterol binding"/>
    <property type="evidence" value="ECO:0007669"/>
    <property type="project" value="InterPro"/>
</dbReference>
<evidence type="ECO:0000256" key="7">
    <source>
        <dbReference type="ARBA" id="ARBA00023224"/>
    </source>
</evidence>
<evidence type="ECO:0000256" key="1">
    <source>
        <dbReference type="ARBA" id="ARBA00004141"/>
    </source>
</evidence>
<dbReference type="PANTHER" id="PTHR24237">
    <property type="entry name" value="G-PROTEIN COUPLED RECEPTOR"/>
    <property type="match status" value="1"/>
</dbReference>
<dbReference type="InterPro" id="IPR000276">
    <property type="entry name" value="GPCR_Rhodpsn"/>
</dbReference>
<evidence type="ECO:0000259" key="9">
    <source>
        <dbReference type="PROSITE" id="PS50262"/>
    </source>
</evidence>
<dbReference type="GO" id="GO:0016020">
    <property type="term" value="C:membrane"/>
    <property type="evidence" value="ECO:0007669"/>
    <property type="project" value="UniProtKB-SubCell"/>
</dbReference>
<feature type="domain" description="G-protein coupled receptors family 1 profile" evidence="9">
    <location>
        <begin position="1"/>
        <end position="180"/>
    </location>
</feature>
<dbReference type="AlphaFoldDB" id="A0AAW0NW87"/>
<keyword evidence="7" id="KW-0807">Transducer</keyword>
<evidence type="ECO:0000256" key="2">
    <source>
        <dbReference type="ARBA" id="ARBA00022692"/>
    </source>
</evidence>
<organism evidence="10 11">
    <name type="scientific">Mugilogobius chulae</name>
    <name type="common">yellowstripe goby</name>
    <dbReference type="NCBI Taxonomy" id="88201"/>
    <lineage>
        <taxon>Eukaryota</taxon>
        <taxon>Metazoa</taxon>
        <taxon>Chordata</taxon>
        <taxon>Craniata</taxon>
        <taxon>Vertebrata</taxon>
        <taxon>Euteleostomi</taxon>
        <taxon>Actinopterygii</taxon>
        <taxon>Neopterygii</taxon>
        <taxon>Teleostei</taxon>
        <taxon>Neoteleostei</taxon>
        <taxon>Acanthomorphata</taxon>
        <taxon>Gobiaria</taxon>
        <taxon>Gobiiformes</taxon>
        <taxon>Gobioidei</taxon>
        <taxon>Gobiidae</taxon>
        <taxon>Gobionellinae</taxon>
        <taxon>Mugilogobius</taxon>
    </lineage>
</organism>
<evidence type="ECO:0000256" key="5">
    <source>
        <dbReference type="ARBA" id="ARBA00023136"/>
    </source>
</evidence>
<keyword evidence="2 8" id="KW-0812">Transmembrane</keyword>
<evidence type="ECO:0000256" key="3">
    <source>
        <dbReference type="ARBA" id="ARBA00022989"/>
    </source>
</evidence>
<dbReference type="InterPro" id="IPR017452">
    <property type="entry name" value="GPCR_Rhodpsn_7TM"/>
</dbReference>
<proteinExistence type="predicted"/>
<feature type="transmembrane region" description="Helical" evidence="8">
    <location>
        <begin position="20"/>
        <end position="43"/>
    </location>
</feature>
<feature type="transmembrane region" description="Helical" evidence="8">
    <location>
        <begin position="119"/>
        <end position="140"/>
    </location>
</feature>
<evidence type="ECO:0000256" key="4">
    <source>
        <dbReference type="ARBA" id="ARBA00023040"/>
    </source>
</evidence>
<comment type="caution">
    <text evidence="10">The sequence shown here is derived from an EMBL/GenBank/DDBJ whole genome shotgun (WGS) entry which is preliminary data.</text>
</comment>
<reference evidence="11" key="1">
    <citation type="submission" date="2024-04" db="EMBL/GenBank/DDBJ databases">
        <title>Salinicola lusitanus LLJ914,a marine bacterium isolated from the Okinawa Trough.</title>
        <authorList>
            <person name="Li J."/>
        </authorList>
    </citation>
    <scope>NUCLEOTIDE SEQUENCE [LARGE SCALE GENOMIC DNA]</scope>
</reference>
<keyword evidence="5 8" id="KW-0472">Membrane</keyword>
<sequence length="212" mass="23931">MTGSNCSARSPDDQKYEYYMFPSVSIIALIIGLPGNLAALYYFTVKITPRSAFSVYITNLALRTLWCCSLYRFESTTISTKTTGFLATLFAEFPVVYFTPASRRISMIKTKMAQKAVGVIYAILAITVLCLLPYHLVYLLHVLGHMNIIQSCPVIDTIHIARRVTIALAIFNTCLDPVLYYITTGHCKWLQSKWCNKRITKRRGVYVIGGMI</sequence>
<keyword evidence="6" id="KW-0675">Receptor</keyword>
<dbReference type="EMBL" id="JBBPFD010000012">
    <property type="protein sequence ID" value="KAK7905136.1"/>
    <property type="molecule type" value="Genomic_DNA"/>
</dbReference>